<evidence type="ECO:0000313" key="1">
    <source>
        <dbReference type="EMBL" id="OVE55808.1"/>
    </source>
</evidence>
<keyword evidence="2" id="KW-1185">Reference proteome</keyword>
<dbReference type="AlphaFoldDB" id="A0A202BWD7"/>
<accession>A0A202BWD7</accession>
<reference evidence="2" key="1">
    <citation type="submission" date="2017-02" db="EMBL/GenBank/DDBJ databases">
        <authorList>
            <person name="Tetz G."/>
            <person name="Tetz V."/>
        </authorList>
    </citation>
    <scope>NUCLEOTIDE SEQUENCE [LARGE SCALE GENOMIC DNA]</scope>
    <source>
        <strain evidence="2">VT16-26</strain>
    </source>
</reference>
<sequence>MVMEKISNKYWADGELFASYGYYFNNIEQNIELFIDKYLSVAIKYGINLPSLVDDCNTYDIQYLKEQYIKSDEILTRLLLRKSYSNKIEQYITISHMFLNDYNGHIKAMIYKDLDFFIKIAHNDEISVKSYYIGLQTNAFFSEIEGYNQDGNRIYVDNSELSFLNTTRLNSYIRDLTILMFEFGAEEFDFSNEYDIYDKNGISELYEDIYLKIKGEVLFYEDIYDLLPEEHKYKPFEEIQVELDDTNYKKYLENKK</sequence>
<proteinExistence type="predicted"/>
<evidence type="ECO:0000313" key="2">
    <source>
        <dbReference type="Proteomes" id="UP000196355"/>
    </source>
</evidence>
<organism evidence="1 2">
    <name type="scientific">Chryseobacterium mucoviscidosis</name>
    <dbReference type="NCBI Taxonomy" id="1945581"/>
    <lineage>
        <taxon>Bacteria</taxon>
        <taxon>Pseudomonadati</taxon>
        <taxon>Bacteroidota</taxon>
        <taxon>Flavobacteriia</taxon>
        <taxon>Flavobacteriales</taxon>
        <taxon>Weeksellaceae</taxon>
        <taxon>Chryseobacterium group</taxon>
        <taxon>Chryseobacterium</taxon>
    </lineage>
</organism>
<comment type="caution">
    <text evidence="1">The sequence shown here is derived from an EMBL/GenBank/DDBJ whole genome shotgun (WGS) entry which is preliminary data.</text>
</comment>
<name>A0A202BWD7_9FLAO</name>
<protein>
    <submittedName>
        <fullName evidence="1">Uncharacterized protein</fullName>
    </submittedName>
</protein>
<dbReference type="EMBL" id="MVAG01000128">
    <property type="protein sequence ID" value="OVE55808.1"/>
    <property type="molecule type" value="Genomic_DNA"/>
</dbReference>
<gene>
    <name evidence="1" type="ORF">B0E34_16465</name>
</gene>
<dbReference type="Proteomes" id="UP000196355">
    <property type="component" value="Unassembled WGS sequence"/>
</dbReference>